<dbReference type="InterPro" id="IPR032675">
    <property type="entry name" value="LRR_dom_sf"/>
</dbReference>
<dbReference type="InterPro" id="IPR036047">
    <property type="entry name" value="F-box-like_dom_sf"/>
</dbReference>
<dbReference type="PANTHER" id="PTHR42057:SF2">
    <property type="entry name" value="F-BOX DOMAIN PROTEIN (AFU_ORTHOLOGUE AFUA_4G00200)-RELATED"/>
    <property type="match status" value="1"/>
</dbReference>
<dbReference type="PANTHER" id="PTHR42057">
    <property type="entry name" value="F-BOX DOMAIN PROTEIN (AFU_ORTHOLOGUE AFUA_4G00200)"/>
    <property type="match status" value="1"/>
</dbReference>
<sequence length="433" mass="51522">MAKNLTGLPVELLIGVVSLLDRPSLEELRCTCRLFRELTTPKLFETLQLFPRDENCRRLKSLLQGNTVGHHVRNVYLNTYEKEWWVDRELLDESSAADDIKEQISSLDQFPHLNHVTLCFERHCYMAAYELLWREPPQNLWFREAVLKSFFSFLVSSPVRLQSLAIRNFQNTNISNLEIPATMVQVLQGLRALCLDFVSMTMGREVEYLREYPRVIPELPSIWLNPTTSSLEHLTLYSDECFGLYPTFDLSSTHFLRLKSLRLGNYTFCHDVQVDWIISHARTLRELYLDNCTILHEAVGWNKEDLETYYSTLLSEEWKLIKRKKRRNFYLYKYPRRWHDYFTMFRTGLPLLRHFRIGKSSWGRGFPSEKERDIIIRLSKDRYFHWDEAYATVNQRVPYEMKDLPFCQVEDNEALCVLFRKIGQSVGEQNWIR</sequence>
<protein>
    <recommendedName>
        <fullName evidence="1">F-box domain-containing protein</fullName>
    </recommendedName>
</protein>
<dbReference type="SUPFAM" id="SSF81383">
    <property type="entry name" value="F-box domain"/>
    <property type="match status" value="1"/>
</dbReference>
<accession>A0A2B7ZCZ0</accession>
<dbReference type="EMBL" id="PDND01000113">
    <property type="protein sequence ID" value="PGH31836.1"/>
    <property type="molecule type" value="Genomic_DNA"/>
</dbReference>
<dbReference type="Proteomes" id="UP000226031">
    <property type="component" value="Unassembled WGS sequence"/>
</dbReference>
<dbReference type="Gene3D" id="3.80.10.10">
    <property type="entry name" value="Ribonuclease Inhibitor"/>
    <property type="match status" value="1"/>
</dbReference>
<evidence type="ECO:0000313" key="3">
    <source>
        <dbReference type="Proteomes" id="UP000226031"/>
    </source>
</evidence>
<reference evidence="2 3" key="1">
    <citation type="submission" date="2017-10" db="EMBL/GenBank/DDBJ databases">
        <title>Comparative genomics in systemic dimorphic fungi from Ajellomycetaceae.</title>
        <authorList>
            <person name="Munoz J.F."/>
            <person name="Mcewen J.G."/>
            <person name="Clay O.K."/>
            <person name="Cuomo C.A."/>
        </authorList>
    </citation>
    <scope>NUCLEOTIDE SEQUENCE [LARGE SCALE GENOMIC DNA]</scope>
    <source>
        <strain evidence="2 3">UAMH4076</strain>
    </source>
</reference>
<evidence type="ECO:0000259" key="1">
    <source>
        <dbReference type="PROSITE" id="PS50181"/>
    </source>
</evidence>
<organism evidence="2 3">
    <name type="scientific">[Emmonsia] crescens</name>
    <dbReference type="NCBI Taxonomy" id="73230"/>
    <lineage>
        <taxon>Eukaryota</taxon>
        <taxon>Fungi</taxon>
        <taxon>Dikarya</taxon>
        <taxon>Ascomycota</taxon>
        <taxon>Pezizomycotina</taxon>
        <taxon>Eurotiomycetes</taxon>
        <taxon>Eurotiomycetidae</taxon>
        <taxon>Onygenales</taxon>
        <taxon>Ajellomycetaceae</taxon>
        <taxon>Emergomyces</taxon>
    </lineage>
</organism>
<name>A0A2B7ZCZ0_9EURO</name>
<dbReference type="CDD" id="cd09917">
    <property type="entry name" value="F-box_SF"/>
    <property type="match status" value="1"/>
</dbReference>
<proteinExistence type="predicted"/>
<gene>
    <name evidence="2" type="ORF">GX50_05388</name>
</gene>
<dbReference type="SUPFAM" id="SSF52047">
    <property type="entry name" value="RNI-like"/>
    <property type="match status" value="1"/>
</dbReference>
<dbReference type="PROSITE" id="PS50181">
    <property type="entry name" value="FBOX"/>
    <property type="match status" value="1"/>
</dbReference>
<dbReference type="InterPro" id="IPR001810">
    <property type="entry name" value="F-box_dom"/>
</dbReference>
<dbReference type="VEuPathDB" id="FungiDB:EMCG_03791"/>
<keyword evidence="3" id="KW-1185">Reference proteome</keyword>
<evidence type="ECO:0000313" key="2">
    <source>
        <dbReference type="EMBL" id="PGH31836.1"/>
    </source>
</evidence>
<dbReference type="AlphaFoldDB" id="A0A2B7ZCZ0"/>
<comment type="caution">
    <text evidence="2">The sequence shown here is derived from an EMBL/GenBank/DDBJ whole genome shotgun (WGS) entry which is preliminary data.</text>
</comment>
<feature type="domain" description="F-box" evidence="1">
    <location>
        <begin position="2"/>
        <end position="47"/>
    </location>
</feature>